<sequence>MSQMIPFVQYTHMNRTTSAAKSRATIINLKNTYCVGDNMTIQIDMFDHVGNRKTHGGDFLRARMYTSGLKAAASGWIEDFSNGTYHVHFTLFWEGSISFSLKLYHPSEGVAALWNARNQGYGLIHFMGTFVSGHQEVKNECGFQLKAKALCEYHDERNMEHFYCVKPDNLQCESLSYLQSSNTGFSFLSKMELKIFSR</sequence>
<reference evidence="1" key="1">
    <citation type="submission" date="2022-03" db="EMBL/GenBank/DDBJ databases">
        <authorList>
            <person name="Alioto T."/>
            <person name="Alioto T."/>
            <person name="Gomez Garrido J."/>
        </authorList>
    </citation>
    <scope>NUCLEOTIDE SEQUENCE</scope>
</reference>
<dbReference type="Gene3D" id="2.60.40.10">
    <property type="entry name" value="Immunoglobulins"/>
    <property type="match status" value="1"/>
</dbReference>
<dbReference type="InterPro" id="IPR013783">
    <property type="entry name" value="Ig-like_fold"/>
</dbReference>
<dbReference type="PANTHER" id="PTHR16165:SF3">
    <property type="entry name" value="NXPE FAMILY MEMBER 1"/>
    <property type="match status" value="1"/>
</dbReference>
<dbReference type="Proteomes" id="UP001295444">
    <property type="component" value="Chromosome 08"/>
</dbReference>
<organism evidence="1 2">
    <name type="scientific">Pelobates cultripes</name>
    <name type="common">Western spadefoot toad</name>
    <dbReference type="NCBI Taxonomy" id="61616"/>
    <lineage>
        <taxon>Eukaryota</taxon>
        <taxon>Metazoa</taxon>
        <taxon>Chordata</taxon>
        <taxon>Craniata</taxon>
        <taxon>Vertebrata</taxon>
        <taxon>Euteleostomi</taxon>
        <taxon>Amphibia</taxon>
        <taxon>Batrachia</taxon>
        <taxon>Anura</taxon>
        <taxon>Pelobatoidea</taxon>
        <taxon>Pelobatidae</taxon>
        <taxon>Pelobates</taxon>
    </lineage>
</organism>
<dbReference type="PANTHER" id="PTHR16165">
    <property type="entry name" value="NXPE FAMILY MEMBER"/>
    <property type="match status" value="1"/>
</dbReference>
<name>A0AAD1SW98_PELCU</name>
<protein>
    <submittedName>
        <fullName evidence="1">Uncharacterized protein</fullName>
    </submittedName>
</protein>
<dbReference type="EMBL" id="OW240919">
    <property type="protein sequence ID" value="CAH2311572.1"/>
    <property type="molecule type" value="Genomic_DNA"/>
</dbReference>
<keyword evidence="2" id="KW-1185">Reference proteome</keyword>
<dbReference type="Pfam" id="PF06312">
    <property type="entry name" value="Neurexophilin"/>
    <property type="match status" value="1"/>
</dbReference>
<dbReference type="SUPFAM" id="SSF81296">
    <property type="entry name" value="E set domains"/>
    <property type="match status" value="1"/>
</dbReference>
<dbReference type="InterPro" id="IPR026845">
    <property type="entry name" value="NXPH/NXPE"/>
</dbReference>
<evidence type="ECO:0000313" key="2">
    <source>
        <dbReference type="Proteomes" id="UP001295444"/>
    </source>
</evidence>
<dbReference type="AlphaFoldDB" id="A0AAD1SW98"/>
<proteinExistence type="predicted"/>
<gene>
    <name evidence="1" type="ORF">PECUL_23A004110</name>
</gene>
<dbReference type="InterPro" id="IPR014756">
    <property type="entry name" value="Ig_E-set"/>
</dbReference>
<accession>A0AAD1SW98</accession>
<evidence type="ECO:0000313" key="1">
    <source>
        <dbReference type="EMBL" id="CAH2311572.1"/>
    </source>
</evidence>